<reference evidence="2 3" key="1">
    <citation type="journal article" date="2015" name="Genome Announc.">
        <title>Draft Genome Sequence of Burkholderia sp. Strain PML1(12), an Ectomycorrhizosphere-Inhabiting Bacterium with Effective Mineral-Weathering Ability.</title>
        <authorList>
            <person name="Uroz S."/>
            <person name="Oger P."/>
        </authorList>
    </citation>
    <scope>NUCLEOTIDE SEQUENCE [LARGE SCALE GENOMIC DNA]</scope>
    <source>
        <strain evidence="3">PML1(12)</strain>
    </source>
</reference>
<proteinExistence type="predicted"/>
<keyword evidence="1" id="KW-0472">Membrane</keyword>
<dbReference type="Proteomes" id="UP000035963">
    <property type="component" value="Unassembled WGS sequence"/>
</dbReference>
<dbReference type="PATRIC" id="fig|908627.4.peg.1100"/>
<gene>
    <name evidence="2" type="ORF">EOS_04975</name>
</gene>
<dbReference type="AlphaFoldDB" id="A0A0J1G5C4"/>
<name>A0A0J1G5C4_9BURK</name>
<evidence type="ECO:0000313" key="2">
    <source>
        <dbReference type="EMBL" id="KLU27378.1"/>
    </source>
</evidence>
<dbReference type="EMBL" id="AEJF01000041">
    <property type="protein sequence ID" value="KLU27378.1"/>
    <property type="molecule type" value="Genomic_DNA"/>
</dbReference>
<keyword evidence="1" id="KW-0812">Transmembrane</keyword>
<sequence>MCRSPAFSQEYKIVLKLHTAMRIRGMAKVICVAIVANQVLTTAFAYVVQQLDPSAPTLITTVFSFLTCGLVSMWLQADARRAYLLAREKGCITPVDKTNPALKIAPDCPKLWLVVLHIEMNPAAVGL</sequence>
<organism evidence="2 3">
    <name type="scientific">Caballeronia mineralivorans PML1(12)</name>
    <dbReference type="NCBI Taxonomy" id="908627"/>
    <lineage>
        <taxon>Bacteria</taxon>
        <taxon>Pseudomonadati</taxon>
        <taxon>Pseudomonadota</taxon>
        <taxon>Betaproteobacteria</taxon>
        <taxon>Burkholderiales</taxon>
        <taxon>Burkholderiaceae</taxon>
        <taxon>Caballeronia</taxon>
    </lineage>
</organism>
<feature type="transmembrane region" description="Helical" evidence="1">
    <location>
        <begin position="26"/>
        <end position="48"/>
    </location>
</feature>
<accession>A0A0J1G5C4</accession>
<keyword evidence="1" id="KW-1133">Transmembrane helix</keyword>
<evidence type="ECO:0000256" key="1">
    <source>
        <dbReference type="SAM" id="Phobius"/>
    </source>
</evidence>
<evidence type="ECO:0000313" key="3">
    <source>
        <dbReference type="Proteomes" id="UP000035963"/>
    </source>
</evidence>
<protein>
    <submittedName>
        <fullName evidence="2">Uncharacterized protein</fullName>
    </submittedName>
</protein>
<feature type="transmembrane region" description="Helical" evidence="1">
    <location>
        <begin position="54"/>
        <end position="75"/>
    </location>
</feature>
<comment type="caution">
    <text evidence="2">The sequence shown here is derived from an EMBL/GenBank/DDBJ whole genome shotgun (WGS) entry which is preliminary data.</text>
</comment>
<keyword evidence="3" id="KW-1185">Reference proteome</keyword>